<evidence type="ECO:0000313" key="11">
    <source>
        <dbReference type="EMBL" id="PWJ58475.1"/>
    </source>
</evidence>
<dbReference type="InterPro" id="IPR023408">
    <property type="entry name" value="MscS_beta-dom_sf"/>
</dbReference>
<dbReference type="GO" id="GO:0008381">
    <property type="term" value="F:mechanosensitive monoatomic ion channel activity"/>
    <property type="evidence" value="ECO:0007669"/>
    <property type="project" value="UniProtKB-ARBA"/>
</dbReference>
<dbReference type="EMBL" id="QGDT01000004">
    <property type="protein sequence ID" value="PWJ58475.1"/>
    <property type="molecule type" value="Genomic_DNA"/>
</dbReference>
<feature type="transmembrane region" description="Helical" evidence="7">
    <location>
        <begin position="20"/>
        <end position="40"/>
    </location>
</feature>
<dbReference type="Gene3D" id="3.30.70.100">
    <property type="match status" value="1"/>
</dbReference>
<dbReference type="Pfam" id="PF21088">
    <property type="entry name" value="MS_channel_1st"/>
    <property type="match status" value="1"/>
</dbReference>
<evidence type="ECO:0000313" key="12">
    <source>
        <dbReference type="Proteomes" id="UP000245880"/>
    </source>
</evidence>
<evidence type="ECO:0000259" key="10">
    <source>
        <dbReference type="Pfam" id="PF21088"/>
    </source>
</evidence>
<keyword evidence="6 7" id="KW-0472">Membrane</keyword>
<dbReference type="InterPro" id="IPR006685">
    <property type="entry name" value="MscS_channel_2nd"/>
</dbReference>
<evidence type="ECO:0000256" key="5">
    <source>
        <dbReference type="ARBA" id="ARBA00022989"/>
    </source>
</evidence>
<protein>
    <submittedName>
        <fullName evidence="11">Small-conductance mechanosensitive channel</fullName>
    </submittedName>
</protein>
<evidence type="ECO:0000256" key="7">
    <source>
        <dbReference type="SAM" id="Phobius"/>
    </source>
</evidence>
<dbReference type="Proteomes" id="UP000245880">
    <property type="component" value="Unassembled WGS sequence"/>
</dbReference>
<comment type="subcellular location">
    <subcellularLocation>
        <location evidence="1">Cell membrane</location>
        <topology evidence="1">Multi-pass membrane protein</topology>
    </subcellularLocation>
</comment>
<dbReference type="InterPro" id="IPR011014">
    <property type="entry name" value="MscS_channel_TM-2"/>
</dbReference>
<organism evidence="11 12">
    <name type="scientific">Dyadobacter jejuensis</name>
    <dbReference type="NCBI Taxonomy" id="1082580"/>
    <lineage>
        <taxon>Bacteria</taxon>
        <taxon>Pseudomonadati</taxon>
        <taxon>Bacteroidota</taxon>
        <taxon>Cytophagia</taxon>
        <taxon>Cytophagales</taxon>
        <taxon>Spirosomataceae</taxon>
        <taxon>Dyadobacter</taxon>
    </lineage>
</organism>
<evidence type="ECO:0000256" key="3">
    <source>
        <dbReference type="ARBA" id="ARBA00022475"/>
    </source>
</evidence>
<dbReference type="InterPro" id="IPR011066">
    <property type="entry name" value="MscS_channel_C_sf"/>
</dbReference>
<dbReference type="AlphaFoldDB" id="A0A316AL00"/>
<dbReference type="Pfam" id="PF21082">
    <property type="entry name" value="MS_channel_3rd"/>
    <property type="match status" value="1"/>
</dbReference>
<sequence length="358" mass="40502">MNNFMDTLVWGNTVMELGKVLLLLALSFLVIKIFQLYILSRLRKWSALTTTTWDDFLIKQVSDSAVPILYISAVYVAITSLKLPERVEQIAYIAYLVAFAYFVLRAIGATFRRFVYTFLDTKDNSEAKRKQASGLITIVTTMIWVLGGIFIVDNLGYDATTLITGLGIGGIAIALAAQAILGDLFSYFVIFFDKPFEIGDFVVVDDKNGVIEAIGIKTTRIKTLSGEQLVCSNTDLTNSRLHNFKRMERRRIVFSLGVTYQTTHEQLKAIPGIVRQIIEGQDAIQFDRGHFSSYGDFSLNFEFVYYVLSPDYGVYMDKQQAIYLDIFKAFEERGIEFAYPTQMLFTQSTNAEVTPSKE</sequence>
<dbReference type="Pfam" id="PF00924">
    <property type="entry name" value="MS_channel_2nd"/>
    <property type="match status" value="1"/>
</dbReference>
<proteinExistence type="inferred from homology"/>
<reference evidence="11 12" key="1">
    <citation type="submission" date="2018-03" db="EMBL/GenBank/DDBJ databases">
        <title>Genomic Encyclopedia of Archaeal and Bacterial Type Strains, Phase II (KMG-II): from individual species to whole genera.</title>
        <authorList>
            <person name="Goeker M."/>
        </authorList>
    </citation>
    <scope>NUCLEOTIDE SEQUENCE [LARGE SCALE GENOMIC DNA]</scope>
    <source>
        <strain evidence="11 12">DSM 100346</strain>
    </source>
</reference>
<dbReference type="SUPFAM" id="SSF50182">
    <property type="entry name" value="Sm-like ribonucleoproteins"/>
    <property type="match status" value="1"/>
</dbReference>
<evidence type="ECO:0000256" key="6">
    <source>
        <dbReference type="ARBA" id="ARBA00023136"/>
    </source>
</evidence>
<accession>A0A316AL00</accession>
<feature type="domain" description="Mechanosensitive ion channel MscS C-terminal" evidence="9">
    <location>
        <begin position="252"/>
        <end position="337"/>
    </location>
</feature>
<evidence type="ECO:0000256" key="1">
    <source>
        <dbReference type="ARBA" id="ARBA00004651"/>
    </source>
</evidence>
<keyword evidence="3" id="KW-1003">Cell membrane</keyword>
<comment type="similarity">
    <text evidence="2">Belongs to the MscS (TC 1.A.23) family.</text>
</comment>
<name>A0A316AL00_9BACT</name>
<evidence type="ECO:0000259" key="9">
    <source>
        <dbReference type="Pfam" id="PF21082"/>
    </source>
</evidence>
<feature type="transmembrane region" description="Helical" evidence="7">
    <location>
        <begin position="90"/>
        <end position="111"/>
    </location>
</feature>
<evidence type="ECO:0000256" key="2">
    <source>
        <dbReference type="ARBA" id="ARBA00008017"/>
    </source>
</evidence>
<dbReference type="InterPro" id="IPR049142">
    <property type="entry name" value="MS_channel_1st"/>
</dbReference>
<feature type="transmembrane region" description="Helical" evidence="7">
    <location>
        <begin position="132"/>
        <end position="151"/>
    </location>
</feature>
<dbReference type="PANTHER" id="PTHR30566:SF25">
    <property type="entry name" value="INNER MEMBRANE PROTEIN"/>
    <property type="match status" value="1"/>
</dbReference>
<dbReference type="InterPro" id="IPR010920">
    <property type="entry name" value="LSM_dom_sf"/>
</dbReference>
<keyword evidence="4 7" id="KW-0812">Transmembrane</keyword>
<dbReference type="RefSeq" id="WP_109674446.1">
    <property type="nucleotide sequence ID" value="NZ_QGDT01000004.1"/>
</dbReference>
<dbReference type="OrthoDB" id="9809206at2"/>
<comment type="caution">
    <text evidence="11">The sequence shown here is derived from an EMBL/GenBank/DDBJ whole genome shotgun (WGS) entry which is preliminary data.</text>
</comment>
<feature type="transmembrane region" description="Helical" evidence="7">
    <location>
        <begin position="61"/>
        <end position="78"/>
    </location>
</feature>
<dbReference type="Gene3D" id="2.30.30.60">
    <property type="match status" value="1"/>
</dbReference>
<dbReference type="Gene3D" id="1.10.287.1260">
    <property type="match status" value="1"/>
</dbReference>
<feature type="transmembrane region" description="Helical" evidence="7">
    <location>
        <begin position="163"/>
        <end position="190"/>
    </location>
</feature>
<dbReference type="SUPFAM" id="SSF82861">
    <property type="entry name" value="Mechanosensitive channel protein MscS (YggB), transmembrane region"/>
    <property type="match status" value="1"/>
</dbReference>
<keyword evidence="5 7" id="KW-1133">Transmembrane helix</keyword>
<dbReference type="SUPFAM" id="SSF82689">
    <property type="entry name" value="Mechanosensitive channel protein MscS (YggB), C-terminal domain"/>
    <property type="match status" value="1"/>
</dbReference>
<feature type="domain" description="Mechanosensitive ion channel transmembrane helices 2/3" evidence="10">
    <location>
        <begin position="138"/>
        <end position="178"/>
    </location>
</feature>
<evidence type="ECO:0000256" key="4">
    <source>
        <dbReference type="ARBA" id="ARBA00022692"/>
    </source>
</evidence>
<gene>
    <name evidence="11" type="ORF">CLV98_104335</name>
</gene>
<feature type="domain" description="Mechanosensitive ion channel MscS" evidence="8">
    <location>
        <begin position="180"/>
        <end position="246"/>
    </location>
</feature>
<dbReference type="InterPro" id="IPR049278">
    <property type="entry name" value="MS_channel_C"/>
</dbReference>
<dbReference type="PANTHER" id="PTHR30566">
    <property type="entry name" value="YNAI-RELATED MECHANOSENSITIVE ION CHANNEL"/>
    <property type="match status" value="1"/>
</dbReference>
<dbReference type="GO" id="GO:0005886">
    <property type="term" value="C:plasma membrane"/>
    <property type="evidence" value="ECO:0007669"/>
    <property type="project" value="UniProtKB-SubCell"/>
</dbReference>
<evidence type="ECO:0000259" key="8">
    <source>
        <dbReference type="Pfam" id="PF00924"/>
    </source>
</evidence>
<keyword evidence="12" id="KW-1185">Reference proteome</keyword>